<name>A0A4D7E0Z1_9HYPH</name>
<geneLocation type="plasmid" evidence="2">
    <name>pTiCFBP5473</name>
</geneLocation>
<evidence type="ECO:0000313" key="2">
    <source>
        <dbReference type="EMBL" id="QCJ00940.1"/>
    </source>
</evidence>
<dbReference type="NCBIfam" id="NF010417">
    <property type="entry name" value="PRK13843.1"/>
    <property type="match status" value="1"/>
</dbReference>
<dbReference type="InterPro" id="IPR010680">
    <property type="entry name" value="TraH_2"/>
</dbReference>
<keyword evidence="5" id="KW-1185">Reference proteome</keyword>
<evidence type="ECO:0000313" key="5">
    <source>
        <dbReference type="Proteomes" id="UP000826513"/>
    </source>
</evidence>
<gene>
    <name evidence="2" type="ORF">CFBP5473_23390</name>
    <name evidence="3" type="ORF">J5285_22065</name>
</gene>
<sequence>MVDAALTKQCADPALKPAIIEQFIARAGSQDPLAITVRSGSRVVLVPKPTTPEEALALIRDNLGRNTVRVGITQYPAGLGIVEAGQLKPDLVDVCENIRMGTALFGKVWRIVMKWYGNPTAADVLPQVMDDAIIAWQTGYFEGTAVFRAEHPGEGKISQPAEIQSDEAETKSGSRENAGVEDPPSEAIASDPNKAGIRIDLSGIGARER</sequence>
<dbReference type="RefSeq" id="WP_027677091.1">
    <property type="nucleotide sequence ID" value="NZ_CP039694.1"/>
</dbReference>
<dbReference type="EMBL" id="CP072169">
    <property type="protein sequence ID" value="QYA10274.1"/>
    <property type="molecule type" value="Genomic_DNA"/>
</dbReference>
<reference evidence="2 4" key="1">
    <citation type="submission" date="2019-04" db="EMBL/GenBank/DDBJ databases">
        <title>Complete genome sequence of Agrobacterium larrymoorei CFBP5473.</title>
        <authorList>
            <person name="Haryono M."/>
            <person name="Chou L."/>
            <person name="Lin Y.-C."/>
            <person name="Lai E.-M."/>
            <person name="Kuo C.-H."/>
        </authorList>
    </citation>
    <scope>NUCLEOTIDE SEQUENCE [LARGE SCALE GENOMIC DNA]</scope>
    <source>
        <strain evidence="2 4">CFBP5473</strain>
        <plasmid evidence="2">pTiCFBP5473</plasmid>
        <plasmid evidence="4">pticfbp5473</plasmid>
    </source>
</reference>
<dbReference type="EMBL" id="CP039694">
    <property type="protein sequence ID" value="QCJ00940.1"/>
    <property type="molecule type" value="Genomic_DNA"/>
</dbReference>
<evidence type="ECO:0000313" key="3">
    <source>
        <dbReference type="EMBL" id="QYA10274.1"/>
    </source>
</evidence>
<geneLocation type="plasmid" evidence="3 5">
    <name>pTiAF3.44</name>
</geneLocation>
<proteinExistence type="predicted"/>
<accession>A0A4D7E0Z1</accession>
<dbReference type="Pfam" id="PF06871">
    <property type="entry name" value="TraH_2"/>
    <property type="match status" value="1"/>
</dbReference>
<dbReference type="KEGG" id="alf:CFBP5473_23390"/>
<keyword evidence="2" id="KW-0614">Plasmid</keyword>
<evidence type="ECO:0000313" key="4">
    <source>
        <dbReference type="Proteomes" id="UP000298545"/>
    </source>
</evidence>
<evidence type="ECO:0000256" key="1">
    <source>
        <dbReference type="SAM" id="MobiDB-lite"/>
    </source>
</evidence>
<reference evidence="3 5" key="2">
    <citation type="submission" date="2021-03" db="EMBL/GenBank/DDBJ databases">
        <title>Rapid diversification of plasmids in a genus of pathogenic and nitrogen fixing bacteria.</title>
        <authorList>
            <person name="Weisberg A.J."/>
            <person name="Miller M."/>
            <person name="Ream W."/>
            <person name="Grunwald N.J."/>
            <person name="Chang J.H."/>
        </authorList>
    </citation>
    <scope>NUCLEOTIDE SEQUENCE [LARGE SCALE GENOMIC DNA]</scope>
    <source>
        <strain evidence="3 5">AF3.44</strain>
        <plasmid evidence="3 5">pTiAF3.44</plasmid>
    </source>
</reference>
<feature type="region of interest" description="Disordered" evidence="1">
    <location>
        <begin position="153"/>
        <end position="194"/>
    </location>
</feature>
<dbReference type="AlphaFoldDB" id="A0A4D7E0Z1"/>
<geneLocation type="plasmid" evidence="4">
    <name>pticfbp5473</name>
</geneLocation>
<dbReference type="Proteomes" id="UP000298545">
    <property type="component" value="Plasmid pTiCFBP5473"/>
</dbReference>
<protein>
    <submittedName>
        <fullName evidence="2">Conjugal transfer protein TraH</fullName>
    </submittedName>
</protein>
<dbReference type="Proteomes" id="UP000826513">
    <property type="component" value="Plasmid pTiAF3.44"/>
</dbReference>
<dbReference type="STRING" id="1367849.GCA_000518585_04589"/>
<dbReference type="OrthoDB" id="8251053at2"/>
<organism evidence="2 4">
    <name type="scientific">Agrobacterium larrymoorei</name>
    <dbReference type="NCBI Taxonomy" id="160699"/>
    <lineage>
        <taxon>Bacteria</taxon>
        <taxon>Pseudomonadati</taxon>
        <taxon>Pseudomonadota</taxon>
        <taxon>Alphaproteobacteria</taxon>
        <taxon>Hyphomicrobiales</taxon>
        <taxon>Rhizobiaceae</taxon>
        <taxon>Rhizobium/Agrobacterium group</taxon>
        <taxon>Agrobacterium</taxon>
    </lineage>
</organism>